<dbReference type="Gene3D" id="3.40.50.1110">
    <property type="entry name" value="SGNH hydrolase"/>
    <property type="match status" value="1"/>
</dbReference>
<feature type="region of interest" description="Disordered" evidence="1">
    <location>
        <begin position="213"/>
        <end position="247"/>
    </location>
</feature>
<dbReference type="Pfam" id="PF13472">
    <property type="entry name" value="Lipase_GDSL_2"/>
    <property type="match status" value="1"/>
</dbReference>
<comment type="caution">
    <text evidence="4">The sequence shown here is derived from an EMBL/GenBank/DDBJ whole genome shotgun (WGS) entry which is preliminary data.</text>
</comment>
<dbReference type="InterPro" id="IPR036116">
    <property type="entry name" value="FN3_sf"/>
</dbReference>
<dbReference type="InterPro" id="IPR051532">
    <property type="entry name" value="Ester_Hydrolysis_Enzymes"/>
</dbReference>
<dbReference type="SUPFAM" id="SSF52266">
    <property type="entry name" value="SGNH hydrolase"/>
    <property type="match status" value="1"/>
</dbReference>
<evidence type="ECO:0000259" key="3">
    <source>
        <dbReference type="PROSITE" id="PS50853"/>
    </source>
</evidence>
<feature type="chain" id="PRO_5045713752" evidence="2">
    <location>
        <begin position="22"/>
        <end position="612"/>
    </location>
</feature>
<dbReference type="PROSITE" id="PS50853">
    <property type="entry name" value="FN3"/>
    <property type="match status" value="1"/>
</dbReference>
<feature type="domain" description="Fibronectin type-III" evidence="3">
    <location>
        <begin position="527"/>
        <end position="612"/>
    </location>
</feature>
<dbReference type="InterPro" id="IPR013783">
    <property type="entry name" value="Ig-like_fold"/>
</dbReference>
<keyword evidence="4" id="KW-0378">Hydrolase</keyword>
<dbReference type="InterPro" id="IPR013830">
    <property type="entry name" value="SGNH_hydro"/>
</dbReference>
<evidence type="ECO:0000313" key="4">
    <source>
        <dbReference type="EMBL" id="KAL2827218.1"/>
    </source>
</evidence>
<accession>A0ABR4IK90</accession>
<evidence type="ECO:0000256" key="2">
    <source>
        <dbReference type="SAM" id="SignalP"/>
    </source>
</evidence>
<feature type="compositionally biased region" description="Basic and acidic residues" evidence="1">
    <location>
        <begin position="220"/>
        <end position="229"/>
    </location>
</feature>
<dbReference type="SUPFAM" id="SSF49265">
    <property type="entry name" value="Fibronectin type III"/>
    <property type="match status" value="1"/>
</dbReference>
<dbReference type="InterPro" id="IPR036514">
    <property type="entry name" value="SGNH_hydro_sf"/>
</dbReference>
<gene>
    <name evidence="4" type="ORF">BDW59DRAFT_160507</name>
</gene>
<dbReference type="EMBL" id="JBFXLS010000026">
    <property type="protein sequence ID" value="KAL2827218.1"/>
    <property type="molecule type" value="Genomic_DNA"/>
</dbReference>
<organism evidence="4 5">
    <name type="scientific">Aspergillus cavernicola</name>
    <dbReference type="NCBI Taxonomy" id="176166"/>
    <lineage>
        <taxon>Eukaryota</taxon>
        <taxon>Fungi</taxon>
        <taxon>Dikarya</taxon>
        <taxon>Ascomycota</taxon>
        <taxon>Pezizomycotina</taxon>
        <taxon>Eurotiomycetes</taxon>
        <taxon>Eurotiomycetidae</taxon>
        <taxon>Eurotiales</taxon>
        <taxon>Aspergillaceae</taxon>
        <taxon>Aspergillus</taxon>
        <taxon>Aspergillus subgen. Nidulantes</taxon>
    </lineage>
</organism>
<name>A0ABR4IK90_9EURO</name>
<dbReference type="Proteomes" id="UP001610335">
    <property type="component" value="Unassembled WGS sequence"/>
</dbReference>
<sequence length="612" mass="67232">MRSFVFIAAVTVVSLADSIVADEHEGGDFWLIAQDWINLIDGGQGFPLEFIQITYDTPSCDAGGPSLPLIDDLSGDQSAARCNGCGAGMGGSVDVTQLEWKTEIGDWGHHTFYKNRDNLFVGTDDEIKGYCIQDTSHLYTCSPPPYTMKYWQNSQLHCWWLEPADPTIPQPDPSSFKAMFVGDSITQGREGDFTWRFRLWQWLVDEGMDVDFVGPHHGTKPPEDVDDAKPSPPSLSPESSDPTTIYNGGKYAKQVSADFPDKHYAQWGRQAVQVEIDHQVATYTPHWLLVMVGFNDLGWWVSGPEGTLETVKNIVADARRTTPGVKILVGNVVQRTLLVGVNDDLPEKTTKYNKLLKDAIGDWSSSQSPVKLVDVAANYDCAPGGCPAGYDGLHPNADGELQIAQAFSRVLHEEFDIGSGPITNANGQKPTAPPVEGFTVKAVPEGVKASWEPVFGARGYDIRAQRGLNGEWADYSSWGYPAWWETWVLDGEDWSFRVRTSMGDGDDNKSAWSHILTVVAHPETVGGPANIQTKSTGTGMRVSWSKVEVGDFDRYAVIIYDPETDAYPQTFGTREEELIIEDLHEGHTYNVAVQTWTEVGGGFPAGGPAVTI</sequence>
<dbReference type="PANTHER" id="PTHR30383:SF19">
    <property type="entry name" value="FIBRONECTIN TYPE-III DOMAIN-CONTAINING PROTEIN"/>
    <property type="match status" value="1"/>
</dbReference>
<dbReference type="SMART" id="SM00060">
    <property type="entry name" value="FN3"/>
    <property type="match status" value="1"/>
</dbReference>
<dbReference type="Pfam" id="PF00041">
    <property type="entry name" value="fn3"/>
    <property type="match status" value="1"/>
</dbReference>
<dbReference type="Gene3D" id="2.60.40.10">
    <property type="entry name" value="Immunoglobulins"/>
    <property type="match status" value="1"/>
</dbReference>
<protein>
    <submittedName>
        <fullName evidence="4">SGNH hydrolase-type esterase domain-containing protein</fullName>
    </submittedName>
</protein>
<evidence type="ECO:0000256" key="1">
    <source>
        <dbReference type="SAM" id="MobiDB-lite"/>
    </source>
</evidence>
<dbReference type="PANTHER" id="PTHR30383">
    <property type="entry name" value="THIOESTERASE 1/PROTEASE 1/LYSOPHOSPHOLIPASE L1"/>
    <property type="match status" value="1"/>
</dbReference>
<dbReference type="GO" id="GO:0016787">
    <property type="term" value="F:hydrolase activity"/>
    <property type="evidence" value="ECO:0007669"/>
    <property type="project" value="UniProtKB-KW"/>
</dbReference>
<reference evidence="4 5" key="1">
    <citation type="submission" date="2024-07" db="EMBL/GenBank/DDBJ databases">
        <title>Section-level genome sequencing and comparative genomics of Aspergillus sections Usti and Cavernicolus.</title>
        <authorList>
            <consortium name="Lawrence Berkeley National Laboratory"/>
            <person name="Nybo J.L."/>
            <person name="Vesth T.C."/>
            <person name="Theobald S."/>
            <person name="Frisvad J.C."/>
            <person name="Larsen T.O."/>
            <person name="Kjaerboelling I."/>
            <person name="Rothschild-Mancinelli K."/>
            <person name="Lyhne E.K."/>
            <person name="Kogle M.E."/>
            <person name="Barry K."/>
            <person name="Clum A."/>
            <person name="Na H."/>
            <person name="Ledsgaard L."/>
            <person name="Lin J."/>
            <person name="Lipzen A."/>
            <person name="Kuo A."/>
            <person name="Riley R."/>
            <person name="Mondo S."/>
            <person name="LaButti K."/>
            <person name="Haridas S."/>
            <person name="Pangalinan J."/>
            <person name="Salamov A.A."/>
            <person name="Simmons B.A."/>
            <person name="Magnuson J.K."/>
            <person name="Chen J."/>
            <person name="Drula E."/>
            <person name="Henrissat B."/>
            <person name="Wiebenga A."/>
            <person name="Lubbers R.J."/>
            <person name="Gomes A.C."/>
            <person name="Makela M.R."/>
            <person name="Stajich J."/>
            <person name="Grigoriev I.V."/>
            <person name="Mortensen U.H."/>
            <person name="De vries R.P."/>
            <person name="Baker S.E."/>
            <person name="Andersen M.R."/>
        </authorList>
    </citation>
    <scope>NUCLEOTIDE SEQUENCE [LARGE SCALE GENOMIC DNA]</scope>
    <source>
        <strain evidence="4 5">CBS 600.67</strain>
    </source>
</reference>
<dbReference type="InterPro" id="IPR003961">
    <property type="entry name" value="FN3_dom"/>
</dbReference>
<evidence type="ECO:0000313" key="5">
    <source>
        <dbReference type="Proteomes" id="UP001610335"/>
    </source>
</evidence>
<proteinExistence type="predicted"/>
<keyword evidence="2" id="KW-0732">Signal</keyword>
<keyword evidence="5" id="KW-1185">Reference proteome</keyword>
<feature type="signal peptide" evidence="2">
    <location>
        <begin position="1"/>
        <end position="21"/>
    </location>
</feature>